<accession>A0AAQ0KJR7</accession>
<dbReference type="EMBL" id="QUMX01000042">
    <property type="protein sequence ID" value="REG33732.1"/>
    <property type="molecule type" value="Genomic_DNA"/>
</dbReference>
<dbReference type="InterPro" id="IPR007345">
    <property type="entry name" value="Polysacch_pyruvyl_Trfase"/>
</dbReference>
<evidence type="ECO:0000259" key="1">
    <source>
        <dbReference type="Pfam" id="PF04230"/>
    </source>
</evidence>
<proteinExistence type="predicted"/>
<keyword evidence="3" id="KW-1185">Reference proteome</keyword>
<dbReference type="GO" id="GO:0016740">
    <property type="term" value="F:transferase activity"/>
    <property type="evidence" value="ECO:0007669"/>
    <property type="project" value="UniProtKB-KW"/>
</dbReference>
<name>A0AAQ0KJR7_PARVE</name>
<comment type="caution">
    <text evidence="2">The sequence shown here is derived from an EMBL/GenBank/DDBJ whole genome shotgun (WGS) entry which is preliminary data.</text>
</comment>
<keyword evidence="2" id="KW-0808">Transferase</keyword>
<evidence type="ECO:0000313" key="3">
    <source>
        <dbReference type="Proteomes" id="UP000256794"/>
    </source>
</evidence>
<organism evidence="2 3">
    <name type="scientific">Paracoccus versutus</name>
    <name type="common">Thiobacillus versutus</name>
    <dbReference type="NCBI Taxonomy" id="34007"/>
    <lineage>
        <taxon>Bacteria</taxon>
        <taxon>Pseudomonadati</taxon>
        <taxon>Pseudomonadota</taxon>
        <taxon>Alphaproteobacteria</taxon>
        <taxon>Rhodobacterales</taxon>
        <taxon>Paracoccaceae</taxon>
        <taxon>Paracoccus</taxon>
    </lineage>
</organism>
<evidence type="ECO:0000313" key="2">
    <source>
        <dbReference type="EMBL" id="REG33732.1"/>
    </source>
</evidence>
<dbReference type="Pfam" id="PF04230">
    <property type="entry name" value="PS_pyruv_trans"/>
    <property type="match status" value="1"/>
</dbReference>
<gene>
    <name evidence="2" type="ORF">ATH84_10423</name>
</gene>
<protein>
    <submittedName>
        <fullName evidence="2">Polysaccharide pyruvyl transferase</fullName>
    </submittedName>
</protein>
<dbReference type="AlphaFoldDB" id="A0AAQ0KJR7"/>
<feature type="domain" description="Polysaccharide pyruvyl transferase" evidence="1">
    <location>
        <begin position="67"/>
        <end position="309"/>
    </location>
</feature>
<reference evidence="2 3" key="1">
    <citation type="submission" date="2018-08" db="EMBL/GenBank/DDBJ databases">
        <title>Genomic Encyclopedia of Archaeal and Bacterial Type Strains, Phase II (KMG-II): from individual species to whole genera.</title>
        <authorList>
            <person name="Goeker M."/>
        </authorList>
    </citation>
    <scope>NUCLEOTIDE SEQUENCE [LARGE SCALE GENOMIC DNA]</scope>
    <source>
        <strain evidence="2 3">DSM 582</strain>
    </source>
</reference>
<sequence length="432" mass="48376">MQLVLGTQFPAIRTFSELKQNHLLTGNRGNMIHAEAPAKLFEHDVARSVYGNISTLQRVLGDAFADKIEENFDLVIISMANFIRNDHDGKALLTSLKALDGRVKIIVLGAGIQGNPHPEKMIPSNLQLIDFFNSRADIFAVRGQETAKWLKKHGFNNAKIIGCPSLYVYPESILGMNYAAARNRASGAKILTAGYLKQMDKGLHLRGDELIKAFKGLRASYVFQDEIFGLPEFQNRKGAFHEGRCEVSRDLVEEWLKTLGIVDVPFDRYHYFTETGSWRQAAMAHDVFVGDRFHGGVVALQACKPAMFLCHDNRVSELTRFFNLPALSTAEFTHLGLCRAMETYLSDDAEAKLKERYVSLYNRFRALFAEHGLKVRPLPERFRSYDETKAVAENALADAPGWVKGKEDSPGGENLAGLKSDLVNRLRGIIGR</sequence>
<dbReference type="Proteomes" id="UP000256794">
    <property type="component" value="Unassembled WGS sequence"/>
</dbReference>
<dbReference type="RefSeq" id="WP_166436139.1">
    <property type="nucleotide sequence ID" value="NZ_CP035286.1"/>
</dbReference>